<organism evidence="5 6">
    <name type="scientific">Filimonas effusa</name>
    <dbReference type="NCBI Taxonomy" id="2508721"/>
    <lineage>
        <taxon>Bacteria</taxon>
        <taxon>Pseudomonadati</taxon>
        <taxon>Bacteroidota</taxon>
        <taxon>Chitinophagia</taxon>
        <taxon>Chitinophagales</taxon>
        <taxon>Chitinophagaceae</taxon>
        <taxon>Filimonas</taxon>
    </lineage>
</organism>
<dbReference type="Proteomes" id="UP000290545">
    <property type="component" value="Unassembled WGS sequence"/>
</dbReference>
<evidence type="ECO:0000313" key="5">
    <source>
        <dbReference type="EMBL" id="RXK81880.1"/>
    </source>
</evidence>
<dbReference type="SMART" id="SM00382">
    <property type="entry name" value="AAA"/>
    <property type="match status" value="1"/>
</dbReference>
<dbReference type="OrthoDB" id="9808363at2"/>
<dbReference type="Gene3D" id="3.40.50.300">
    <property type="entry name" value="P-loop containing nucleotide triphosphate hydrolases"/>
    <property type="match status" value="1"/>
</dbReference>
<keyword evidence="2" id="KW-0547">Nucleotide-binding</keyword>
<dbReference type="AlphaFoldDB" id="A0A4V1M9P0"/>
<keyword evidence="3 5" id="KW-0067">ATP-binding</keyword>
<keyword evidence="1" id="KW-0813">Transport</keyword>
<sequence>MNIQLTDAGKRFNRDWIFRHINFTFEAGQRYAITGPNGSGKSTLLQVLAASMEPSEGKCRWFNDMPAISGSNTTISGAAANTPGNITATGPAETKPVEADHVFRYLTYAAPYLDIIEEMSALEFLRFHSSFKPFQDGITPEKIITLLSLEKAAHKQIRYYSSGMKQRLKLGQAIFAGSPLLLLDEPCTNLDAAGYALYHQLITTYTAGKTIVVSSNDPQEYSFCQHHLSILDYK</sequence>
<feature type="domain" description="ABC transporter" evidence="4">
    <location>
        <begin position="3"/>
        <end position="234"/>
    </location>
</feature>
<reference evidence="5 6" key="1">
    <citation type="submission" date="2019-01" db="EMBL/GenBank/DDBJ databases">
        <title>Filimonas sp. strain TTM-71.</title>
        <authorList>
            <person name="Chen W.-M."/>
        </authorList>
    </citation>
    <scope>NUCLEOTIDE SEQUENCE [LARGE SCALE GENOMIC DNA]</scope>
    <source>
        <strain evidence="5 6">TTM-71</strain>
    </source>
</reference>
<dbReference type="InterPro" id="IPR051782">
    <property type="entry name" value="ABC_Transporter_VariousFunc"/>
</dbReference>
<dbReference type="InterPro" id="IPR027417">
    <property type="entry name" value="P-loop_NTPase"/>
</dbReference>
<dbReference type="PANTHER" id="PTHR42939">
    <property type="entry name" value="ABC TRANSPORTER ATP-BINDING PROTEIN ALBC-RELATED"/>
    <property type="match status" value="1"/>
</dbReference>
<dbReference type="InterPro" id="IPR003593">
    <property type="entry name" value="AAA+_ATPase"/>
</dbReference>
<gene>
    <name evidence="5" type="ORF">ESB13_19025</name>
</gene>
<dbReference type="SUPFAM" id="SSF52540">
    <property type="entry name" value="P-loop containing nucleoside triphosphate hydrolases"/>
    <property type="match status" value="1"/>
</dbReference>
<evidence type="ECO:0000256" key="1">
    <source>
        <dbReference type="ARBA" id="ARBA00022448"/>
    </source>
</evidence>
<dbReference type="InterPro" id="IPR017871">
    <property type="entry name" value="ABC_transporter-like_CS"/>
</dbReference>
<dbReference type="GO" id="GO:0005524">
    <property type="term" value="F:ATP binding"/>
    <property type="evidence" value="ECO:0007669"/>
    <property type="project" value="UniProtKB-KW"/>
</dbReference>
<evidence type="ECO:0000259" key="4">
    <source>
        <dbReference type="PROSITE" id="PS50893"/>
    </source>
</evidence>
<dbReference type="InterPro" id="IPR003439">
    <property type="entry name" value="ABC_transporter-like_ATP-bd"/>
</dbReference>
<evidence type="ECO:0000313" key="6">
    <source>
        <dbReference type="Proteomes" id="UP000290545"/>
    </source>
</evidence>
<proteinExistence type="predicted"/>
<comment type="caution">
    <text evidence="5">The sequence shown here is derived from an EMBL/GenBank/DDBJ whole genome shotgun (WGS) entry which is preliminary data.</text>
</comment>
<dbReference type="GO" id="GO:0016887">
    <property type="term" value="F:ATP hydrolysis activity"/>
    <property type="evidence" value="ECO:0007669"/>
    <property type="project" value="InterPro"/>
</dbReference>
<dbReference type="PROSITE" id="PS50893">
    <property type="entry name" value="ABC_TRANSPORTER_2"/>
    <property type="match status" value="1"/>
</dbReference>
<dbReference type="Pfam" id="PF00005">
    <property type="entry name" value="ABC_tran"/>
    <property type="match status" value="1"/>
</dbReference>
<dbReference type="EMBL" id="SDHZ01000003">
    <property type="protein sequence ID" value="RXK81880.1"/>
    <property type="molecule type" value="Genomic_DNA"/>
</dbReference>
<keyword evidence="6" id="KW-1185">Reference proteome</keyword>
<accession>A0A4V1M9P0</accession>
<name>A0A4V1M9P0_9BACT</name>
<protein>
    <submittedName>
        <fullName evidence="5">ATP-binding cassette domain-containing protein</fullName>
    </submittedName>
</protein>
<evidence type="ECO:0000256" key="3">
    <source>
        <dbReference type="ARBA" id="ARBA00022840"/>
    </source>
</evidence>
<dbReference type="PROSITE" id="PS00211">
    <property type="entry name" value="ABC_TRANSPORTER_1"/>
    <property type="match status" value="1"/>
</dbReference>
<evidence type="ECO:0000256" key="2">
    <source>
        <dbReference type="ARBA" id="ARBA00022741"/>
    </source>
</evidence>
<dbReference type="RefSeq" id="WP_129005277.1">
    <property type="nucleotide sequence ID" value="NZ_SDHZ01000003.1"/>
</dbReference>
<dbReference type="PANTHER" id="PTHR42939:SF1">
    <property type="entry name" value="ABC TRANSPORTER ATP-BINDING PROTEIN ALBC-RELATED"/>
    <property type="match status" value="1"/>
</dbReference>